<accession>A0ABR6MDG3</accession>
<organism evidence="2 3">
    <name type="scientific">Micromonospora echinospora</name>
    <name type="common">Micromonospora purpurea</name>
    <dbReference type="NCBI Taxonomy" id="1877"/>
    <lineage>
        <taxon>Bacteria</taxon>
        <taxon>Bacillati</taxon>
        <taxon>Actinomycetota</taxon>
        <taxon>Actinomycetes</taxon>
        <taxon>Micromonosporales</taxon>
        <taxon>Micromonosporaceae</taxon>
        <taxon>Micromonospora</taxon>
    </lineage>
</organism>
<sequence length="231" mass="22972">MRSTMGTLAAVAVATVGIAVLVAATASLQPDDTILGGSLGNLVPGQIAAGALGVLVVCGEYGSGTIRATFAACPRRLTVLAAKALVVAALVFVVAFTAALCAYQAATVMLSGQGYLPGKPMPALVGLALSYAAVAVLGVALGTVLRHSAAAVAAVIGFLLLPTLIGPLLGDWQRWVAGASPVAALQKLVQTSDAGSHTLGSLGAWPTLWLVCGYSVAALAASAWLLRARDA</sequence>
<evidence type="ECO:0000313" key="3">
    <source>
        <dbReference type="Proteomes" id="UP000618986"/>
    </source>
</evidence>
<dbReference type="Pfam" id="PF12679">
    <property type="entry name" value="ABC2_membrane_2"/>
    <property type="match status" value="1"/>
</dbReference>
<keyword evidence="1" id="KW-0812">Transmembrane</keyword>
<feature type="transmembrane region" description="Helical" evidence="1">
    <location>
        <begin position="84"/>
        <end position="106"/>
    </location>
</feature>
<feature type="transmembrane region" description="Helical" evidence="1">
    <location>
        <begin position="149"/>
        <end position="169"/>
    </location>
</feature>
<keyword evidence="1" id="KW-1133">Transmembrane helix</keyword>
<gene>
    <name evidence="2" type="ORF">FHU28_003254</name>
</gene>
<dbReference type="Proteomes" id="UP000618986">
    <property type="component" value="Unassembled WGS sequence"/>
</dbReference>
<keyword evidence="1" id="KW-0472">Membrane</keyword>
<evidence type="ECO:0000256" key="1">
    <source>
        <dbReference type="SAM" id="Phobius"/>
    </source>
</evidence>
<keyword evidence="3" id="KW-1185">Reference proteome</keyword>
<dbReference type="EMBL" id="JACHJC010000001">
    <property type="protein sequence ID" value="MBB5113415.1"/>
    <property type="molecule type" value="Genomic_DNA"/>
</dbReference>
<comment type="caution">
    <text evidence="2">The sequence shown here is derived from an EMBL/GenBank/DDBJ whole genome shotgun (WGS) entry which is preliminary data.</text>
</comment>
<reference evidence="2 3" key="1">
    <citation type="submission" date="2020-08" db="EMBL/GenBank/DDBJ databases">
        <title>Sequencing the genomes of 1000 actinobacteria strains.</title>
        <authorList>
            <person name="Klenk H.-P."/>
        </authorList>
    </citation>
    <scope>NUCLEOTIDE SEQUENCE [LARGE SCALE GENOMIC DNA]</scope>
    <source>
        <strain evidence="2 3">DSM 43036</strain>
    </source>
</reference>
<name>A0ABR6MDG3_MICEC</name>
<protein>
    <submittedName>
        <fullName evidence="2">ABC-2 type transport system permease protein</fullName>
    </submittedName>
</protein>
<feature type="transmembrane region" description="Helical" evidence="1">
    <location>
        <begin position="121"/>
        <end position="142"/>
    </location>
</feature>
<dbReference type="GeneID" id="300293819"/>
<proteinExistence type="predicted"/>
<feature type="transmembrane region" description="Helical" evidence="1">
    <location>
        <begin position="42"/>
        <end position="63"/>
    </location>
</feature>
<dbReference type="RefSeq" id="WP_221453219.1">
    <property type="nucleotide sequence ID" value="NZ_JACHJC010000001.1"/>
</dbReference>
<evidence type="ECO:0000313" key="2">
    <source>
        <dbReference type="EMBL" id="MBB5113415.1"/>
    </source>
</evidence>
<feature type="transmembrane region" description="Helical" evidence="1">
    <location>
        <begin position="207"/>
        <end position="226"/>
    </location>
</feature>